<organism evidence="1 2">
    <name type="scientific">Cotesia glomerata</name>
    <name type="common">Lepidopteran parasitic wasp</name>
    <name type="synonym">Apanteles glomeratus</name>
    <dbReference type="NCBI Taxonomy" id="32391"/>
    <lineage>
        <taxon>Eukaryota</taxon>
        <taxon>Metazoa</taxon>
        <taxon>Ecdysozoa</taxon>
        <taxon>Arthropoda</taxon>
        <taxon>Hexapoda</taxon>
        <taxon>Insecta</taxon>
        <taxon>Pterygota</taxon>
        <taxon>Neoptera</taxon>
        <taxon>Endopterygota</taxon>
        <taxon>Hymenoptera</taxon>
        <taxon>Apocrita</taxon>
        <taxon>Ichneumonoidea</taxon>
        <taxon>Braconidae</taxon>
        <taxon>Microgastrinae</taxon>
        <taxon>Cotesia</taxon>
    </lineage>
</organism>
<accession>A0AAV7IES9</accession>
<protein>
    <submittedName>
        <fullName evidence="1">Uncharacterized protein</fullName>
    </submittedName>
</protein>
<comment type="caution">
    <text evidence="1">The sequence shown here is derived from an EMBL/GenBank/DDBJ whole genome shotgun (WGS) entry which is preliminary data.</text>
</comment>
<sequence>MKDNIAELFEVNNTRVGNGVEAVSRRDPYMPSAAAAPEYWRRGKKKNVPVKQEDERYGNLNMGVRFTE</sequence>
<dbReference type="AlphaFoldDB" id="A0AAV7IES9"/>
<dbReference type="Proteomes" id="UP000826195">
    <property type="component" value="Unassembled WGS sequence"/>
</dbReference>
<evidence type="ECO:0000313" key="2">
    <source>
        <dbReference type="Proteomes" id="UP000826195"/>
    </source>
</evidence>
<gene>
    <name evidence="1" type="ORF">KQX54_017787</name>
</gene>
<evidence type="ECO:0000313" key="1">
    <source>
        <dbReference type="EMBL" id="KAH0550153.1"/>
    </source>
</evidence>
<dbReference type="EMBL" id="JAHXZJ010001864">
    <property type="protein sequence ID" value="KAH0550153.1"/>
    <property type="molecule type" value="Genomic_DNA"/>
</dbReference>
<name>A0AAV7IES9_COTGL</name>
<keyword evidence="2" id="KW-1185">Reference proteome</keyword>
<proteinExistence type="predicted"/>
<reference evidence="1 2" key="1">
    <citation type="journal article" date="2021" name="J. Hered.">
        <title>A chromosome-level genome assembly of the parasitoid wasp, Cotesia glomerata (Hymenoptera: Braconidae).</title>
        <authorList>
            <person name="Pinto B.J."/>
            <person name="Weis J.J."/>
            <person name="Gamble T."/>
            <person name="Ode P.J."/>
            <person name="Paul R."/>
            <person name="Zaspel J.M."/>
        </authorList>
    </citation>
    <scope>NUCLEOTIDE SEQUENCE [LARGE SCALE GENOMIC DNA]</scope>
    <source>
        <strain evidence="1">CgM1</strain>
    </source>
</reference>